<feature type="region of interest" description="Disordered" evidence="2">
    <location>
        <begin position="925"/>
        <end position="951"/>
    </location>
</feature>
<evidence type="ECO:0000313" key="3">
    <source>
        <dbReference type="EMBL" id="PTQ38232.1"/>
    </source>
</evidence>
<feature type="compositionally biased region" description="Basic and acidic residues" evidence="2">
    <location>
        <begin position="192"/>
        <end position="213"/>
    </location>
</feature>
<feature type="region of interest" description="Disordered" evidence="2">
    <location>
        <begin position="717"/>
        <end position="839"/>
    </location>
</feature>
<feature type="compositionally biased region" description="Polar residues" evidence="2">
    <location>
        <begin position="135"/>
        <end position="154"/>
    </location>
</feature>
<dbReference type="PANTHER" id="PTHR23159">
    <property type="entry name" value="CENTROSOMAL PROTEIN 2"/>
    <property type="match status" value="1"/>
</dbReference>
<accession>A0A2R6WWJ2</accession>
<name>A0A2R6WWJ2_MARPO</name>
<organism evidence="3 4">
    <name type="scientific">Marchantia polymorpha</name>
    <name type="common">Common liverwort</name>
    <name type="synonym">Marchantia aquatica</name>
    <dbReference type="NCBI Taxonomy" id="3197"/>
    <lineage>
        <taxon>Eukaryota</taxon>
        <taxon>Viridiplantae</taxon>
        <taxon>Streptophyta</taxon>
        <taxon>Embryophyta</taxon>
        <taxon>Marchantiophyta</taxon>
        <taxon>Marchantiopsida</taxon>
        <taxon>Marchantiidae</taxon>
        <taxon>Marchantiales</taxon>
        <taxon>Marchantiaceae</taxon>
        <taxon>Marchantia</taxon>
    </lineage>
</organism>
<feature type="compositionally biased region" description="Pro residues" evidence="2">
    <location>
        <begin position="1358"/>
        <end position="1380"/>
    </location>
</feature>
<feature type="compositionally biased region" description="Basic and acidic residues" evidence="2">
    <location>
        <begin position="403"/>
        <end position="431"/>
    </location>
</feature>
<feature type="compositionally biased region" description="Polar residues" evidence="2">
    <location>
        <begin position="329"/>
        <end position="358"/>
    </location>
</feature>
<feature type="region of interest" description="Disordered" evidence="2">
    <location>
        <begin position="377"/>
        <end position="431"/>
    </location>
</feature>
<evidence type="ECO:0000256" key="2">
    <source>
        <dbReference type="SAM" id="MobiDB-lite"/>
    </source>
</evidence>
<dbReference type="PANTHER" id="PTHR23159:SF31">
    <property type="entry name" value="CENTROSOME-ASSOCIATED PROTEIN CEP250 ISOFORM X1"/>
    <property type="match status" value="1"/>
</dbReference>
<dbReference type="Proteomes" id="UP000244005">
    <property type="component" value="Unassembled WGS sequence"/>
</dbReference>
<feature type="compositionally biased region" description="Polar residues" evidence="2">
    <location>
        <begin position="247"/>
        <end position="274"/>
    </location>
</feature>
<feature type="region of interest" description="Disordered" evidence="2">
    <location>
        <begin position="529"/>
        <end position="561"/>
    </location>
</feature>
<feature type="coiled-coil region" evidence="1">
    <location>
        <begin position="1621"/>
        <end position="1834"/>
    </location>
</feature>
<keyword evidence="4" id="KW-1185">Reference proteome</keyword>
<dbReference type="OrthoDB" id="1914944at2759"/>
<keyword evidence="1" id="KW-0175">Coiled coil</keyword>
<feature type="coiled-coil region" evidence="1">
    <location>
        <begin position="1213"/>
        <end position="1247"/>
    </location>
</feature>
<dbReference type="Gramene" id="Mp6g01700.1">
    <property type="protein sequence ID" value="Mp6g01700.1.cds"/>
    <property type="gene ID" value="Mp6g01700"/>
</dbReference>
<evidence type="ECO:0000313" key="4">
    <source>
        <dbReference type="Proteomes" id="UP000244005"/>
    </source>
</evidence>
<dbReference type="EMBL" id="KZ772724">
    <property type="protein sequence ID" value="PTQ38232.1"/>
    <property type="molecule type" value="Genomic_DNA"/>
</dbReference>
<evidence type="ECO:0000256" key="1">
    <source>
        <dbReference type="SAM" id="Coils"/>
    </source>
</evidence>
<feature type="compositionally biased region" description="Polar residues" evidence="2">
    <location>
        <begin position="1332"/>
        <end position="1344"/>
    </location>
</feature>
<reference evidence="4" key="1">
    <citation type="journal article" date="2017" name="Cell">
        <title>Insights into land plant evolution garnered from the Marchantia polymorpha genome.</title>
        <authorList>
            <person name="Bowman J.L."/>
            <person name="Kohchi T."/>
            <person name="Yamato K.T."/>
            <person name="Jenkins J."/>
            <person name="Shu S."/>
            <person name="Ishizaki K."/>
            <person name="Yamaoka S."/>
            <person name="Nishihama R."/>
            <person name="Nakamura Y."/>
            <person name="Berger F."/>
            <person name="Adam C."/>
            <person name="Aki S.S."/>
            <person name="Althoff F."/>
            <person name="Araki T."/>
            <person name="Arteaga-Vazquez M.A."/>
            <person name="Balasubrmanian S."/>
            <person name="Barry K."/>
            <person name="Bauer D."/>
            <person name="Boehm C.R."/>
            <person name="Briginshaw L."/>
            <person name="Caballero-Perez J."/>
            <person name="Catarino B."/>
            <person name="Chen F."/>
            <person name="Chiyoda S."/>
            <person name="Chovatia M."/>
            <person name="Davies K.M."/>
            <person name="Delmans M."/>
            <person name="Demura T."/>
            <person name="Dierschke T."/>
            <person name="Dolan L."/>
            <person name="Dorantes-Acosta A.E."/>
            <person name="Eklund D.M."/>
            <person name="Florent S.N."/>
            <person name="Flores-Sandoval E."/>
            <person name="Fujiyama A."/>
            <person name="Fukuzawa H."/>
            <person name="Galik B."/>
            <person name="Grimanelli D."/>
            <person name="Grimwood J."/>
            <person name="Grossniklaus U."/>
            <person name="Hamada T."/>
            <person name="Haseloff J."/>
            <person name="Hetherington A.J."/>
            <person name="Higo A."/>
            <person name="Hirakawa Y."/>
            <person name="Hundley H.N."/>
            <person name="Ikeda Y."/>
            <person name="Inoue K."/>
            <person name="Inoue S.I."/>
            <person name="Ishida S."/>
            <person name="Jia Q."/>
            <person name="Kakita M."/>
            <person name="Kanazawa T."/>
            <person name="Kawai Y."/>
            <person name="Kawashima T."/>
            <person name="Kennedy M."/>
            <person name="Kinose K."/>
            <person name="Kinoshita T."/>
            <person name="Kohara Y."/>
            <person name="Koide E."/>
            <person name="Komatsu K."/>
            <person name="Kopischke S."/>
            <person name="Kubo M."/>
            <person name="Kyozuka J."/>
            <person name="Lagercrantz U."/>
            <person name="Lin S.S."/>
            <person name="Lindquist E."/>
            <person name="Lipzen A.M."/>
            <person name="Lu C.W."/>
            <person name="De Luna E."/>
            <person name="Martienssen R.A."/>
            <person name="Minamino N."/>
            <person name="Mizutani M."/>
            <person name="Mizutani M."/>
            <person name="Mochizuki N."/>
            <person name="Monte I."/>
            <person name="Mosher R."/>
            <person name="Nagasaki H."/>
            <person name="Nakagami H."/>
            <person name="Naramoto S."/>
            <person name="Nishitani K."/>
            <person name="Ohtani M."/>
            <person name="Okamoto T."/>
            <person name="Okumura M."/>
            <person name="Phillips J."/>
            <person name="Pollak B."/>
            <person name="Reinders A."/>
            <person name="Rovekamp M."/>
            <person name="Sano R."/>
            <person name="Sawa S."/>
            <person name="Schmid M.W."/>
            <person name="Shirakawa M."/>
            <person name="Solano R."/>
            <person name="Spunde A."/>
            <person name="Suetsugu N."/>
            <person name="Sugano S."/>
            <person name="Sugiyama A."/>
            <person name="Sun R."/>
            <person name="Suzuki Y."/>
            <person name="Takenaka M."/>
            <person name="Takezawa D."/>
            <person name="Tomogane H."/>
            <person name="Tsuzuki M."/>
            <person name="Ueda T."/>
            <person name="Umeda M."/>
            <person name="Ward J.M."/>
            <person name="Watanabe Y."/>
            <person name="Yazaki K."/>
            <person name="Yokoyama R."/>
            <person name="Yoshitake Y."/>
            <person name="Yotsui I."/>
            <person name="Zachgo S."/>
            <person name="Schmutz J."/>
        </authorList>
    </citation>
    <scope>NUCLEOTIDE SEQUENCE [LARGE SCALE GENOMIC DNA]</scope>
    <source>
        <strain evidence="4">Tak-1</strain>
    </source>
</reference>
<feature type="region of interest" description="Disordered" evidence="2">
    <location>
        <begin position="229"/>
        <end position="274"/>
    </location>
</feature>
<proteinExistence type="predicted"/>
<feature type="region of interest" description="Disordered" evidence="2">
    <location>
        <begin position="855"/>
        <end position="877"/>
    </location>
</feature>
<sequence>MDSIADCVGPHRANLRRYTPAHRHCWPNGRLISNGQPQIEGQLSRSPTLELAYQAQIAACNYLGYSPREFSASQFRQQMIPADYSRPLELHMHHHHHHYVASPTSPFSQTVNTAYYGEPEVVAPVADLSIRNPSQGLLRSQGHSETNQRSSSSCLWLKNQASEDEEEKPSSRYGQEIRGDSNVPKEGGLIVRDSRSHRDFDNEQQKRLDREMPGYRQTFATSRKVDVNTLRGSKGENDAERGGYQSPFGSQSDENLATEESVTPTIYESRPTSQRALQGVIDPWKPDCIHGTKAESGIIVTPSSLERNCSQVIQRPAPPGRLRTRHSSQRQSNSVYGERSGSNSTKYEDTNSSAGNDSTCGSEMASGILCNWACGSRPDKSQKKEPIRAARKNYGARASRRQASREARAWESKDRKTSRSFSHAEARDDEKNKHPCIYELDSQKEVVQKADLSRCDYENGGTRPEGEAFVEDVYHENDRRGTEKLKLEYLQDSVLGTPFYTPWTEQIKSIQNTSQNRFRQAVEAAWKTSLGTKSGPQSEDPSFEEVLGTGGASQDSPQEDLNSRIVSRVTAEKKVAEEDLRGLLDERALCHATCKEELEQGVTDRLRLQELLQLEKLKLEVTERELREVNRCFHETLVAETKVNKKNTSESRLEQQSKQTLINPADVGVRDDIHLKLISESEARIDAEAKASYFEASAKAAEEKIKSLLKERNSFDSRYKEEVERNSTDKRASQQSTELDDASPERTEQTQSQNMDFGDFVASGVNKPSDGAAQNGVHGKASVQAGLKQKSEQEDARRHRSHSLSEIEEARQGEVKEMVDRRSSSLTPAVFSKQKRLSNSAAEIRNELSEIEEGRQGEVKEMVDRRSSSLTQAVVSKQKRLSNSAAEIRNELSDIEEGRQGEVKEMVDRRSLSLTPAVISKQKRLSNSAAEIRNEHESEKTQPPFLATGGDNEKQLAGLNIENSNLKRDKKRLISPNSSSRVQRWTPDIPFSVRIERCSLEDGETTTIMDISPNFADSDQREISPSFSSFRLEADETIDTQSTNTSELSAELDSKVGDDEKLVSRRVRSYSYDMSDQLIEHPDMGREENEEAISQAETDLEQISTGRAVTIYQQSADDGTSTFEEEHSAFESESPKKHLYAREERTPRNKMHYKLFDAQKRHGPDKRGKYVKRGEDHPRMKDVEDDIDAFDHHLMLLPSKWKKAAKAELRKIIEEQELTWKIAEDAMAELSRRLELLERYKMGLQDNLGTSRATDIMDSSTIPEKKFESSPGGFSSLYHSPIYEDRVGILERETYGGISTQGDPSDNEVPARQQSNNVEIQKLKADIAELKSQLTRRSSRNSSPRMKEGFRYSSSSSPPTPPLPPPPATPATPPTPPVVPDFPINQKHAFQESSNKSDVSSFRGCENYWAGPDVEVGILEPEKLEAENVKIVTSQATDNGYFGHLGRNVDRQRDHEDSHSDEYLLESRSWVPIPDDDSVDKGCWIASNLYKNGDRNRWATGDKLSAVKSSRIRLPSRRGSRNDSTISCKLSSDEGELDVFKDAVRKLSNIFWEQEGKLKNFQGEVNMAEADPSHSLEMRSFYVDLLKEMSQQLGELCRDLHGDSSESINDRGTMVRPLVGISEVENLKAALEAAERHIEEEVNINRQLQEKLDAGDKHLCNVLENHAEELSRKEKTISFAQQINLQLSNEMSVTESSLAELRARYKGLVSNLESQLKEARHEVSGLQCTLSEFKLEVEKNQSLIQNLERAGQEKDSQIQELTRRMQAYQVETDQTSVEKLELLKNIQALRREADDQQRRIVELVKINEELLEFAQSKEDEVKGLKKEVSRLQQVSQGKSDEANGLAREASIALEELMDARKDGEGYRLRCMCLKTKLEETEQELMSREDALERLTGHLSSTIEGQDLISEEKEQLLLSLSKAQYKEHRMDDQVRQSKVIIQELEEKMSCMEEELCKARIAMTEMKVKDKEVLAIEKEAGEMRNRIHELEEEIMEKEGQISILKSSFRGEFDSAF</sequence>
<gene>
    <name evidence="3" type="ORF">MARPO_0052s0034</name>
</gene>
<feature type="compositionally biased region" description="Polar residues" evidence="2">
    <location>
        <begin position="529"/>
        <end position="540"/>
    </location>
</feature>
<feature type="region of interest" description="Disordered" evidence="2">
    <location>
        <begin position="135"/>
        <end position="214"/>
    </location>
</feature>
<feature type="compositionally biased region" description="Basic and acidic residues" evidence="2">
    <location>
        <begin position="717"/>
        <end position="732"/>
    </location>
</feature>
<feature type="compositionally biased region" description="Basic and acidic residues" evidence="2">
    <location>
        <begin position="789"/>
        <end position="823"/>
    </location>
</feature>
<feature type="region of interest" description="Disordered" evidence="2">
    <location>
        <begin position="315"/>
        <end position="358"/>
    </location>
</feature>
<feature type="compositionally biased region" description="Polar residues" evidence="2">
    <location>
        <begin position="868"/>
        <end position="877"/>
    </location>
</feature>
<feature type="region of interest" description="Disordered" evidence="2">
    <location>
        <begin position="1329"/>
        <end position="1383"/>
    </location>
</feature>
<feature type="compositionally biased region" description="Basic and acidic residues" evidence="2">
    <location>
        <begin position="855"/>
        <end position="867"/>
    </location>
</feature>
<feature type="compositionally biased region" description="Basic and acidic residues" evidence="2">
    <location>
        <begin position="377"/>
        <end position="388"/>
    </location>
</feature>
<feature type="coiled-coil region" evidence="1">
    <location>
        <begin position="566"/>
        <end position="625"/>
    </location>
</feature>
<feature type="coiled-coil region" evidence="1">
    <location>
        <begin position="1933"/>
        <end position="2005"/>
    </location>
</feature>
<protein>
    <submittedName>
        <fullName evidence="3">Uncharacterized protein</fullName>
    </submittedName>
</protein>